<feature type="domain" description="Cation-transporting P-type ATPase C-terminal" evidence="5">
    <location>
        <begin position="1"/>
        <end position="103"/>
    </location>
</feature>
<feature type="transmembrane region" description="Helical" evidence="4">
    <location>
        <begin position="58"/>
        <end position="77"/>
    </location>
</feature>
<dbReference type="PANTHER" id="PTHR24093:SF369">
    <property type="entry name" value="CALCIUM-TRANSPORTING ATPASE"/>
    <property type="match status" value="1"/>
</dbReference>
<evidence type="ECO:0000256" key="3">
    <source>
        <dbReference type="ARBA" id="ARBA00022842"/>
    </source>
</evidence>
<name>A0A2G9HAE6_9LAMI</name>
<dbReference type="Gene3D" id="1.20.1110.10">
    <property type="entry name" value="Calcium-transporting ATPase, transmembrane domain"/>
    <property type="match status" value="1"/>
</dbReference>
<proteinExistence type="predicted"/>
<keyword evidence="6" id="KW-0378">Hydrolase</keyword>
<comment type="subcellular location">
    <subcellularLocation>
        <location evidence="1">Endomembrane system</location>
        <topology evidence="1">Multi-pass membrane protein</topology>
    </subcellularLocation>
</comment>
<dbReference type="PANTHER" id="PTHR24093">
    <property type="entry name" value="CATION TRANSPORTING ATPASE"/>
    <property type="match status" value="1"/>
</dbReference>
<dbReference type="GO" id="GO:0005388">
    <property type="term" value="F:P-type calcium transporter activity"/>
    <property type="evidence" value="ECO:0007669"/>
    <property type="project" value="TreeGrafter"/>
</dbReference>
<evidence type="ECO:0000256" key="2">
    <source>
        <dbReference type="ARBA" id="ARBA00022723"/>
    </source>
</evidence>
<keyword evidence="3" id="KW-0460">Magnesium</keyword>
<protein>
    <submittedName>
        <fullName evidence="6">Calcium-transporting ATPase</fullName>
        <ecNumber evidence="6">3.6.3.8</ecNumber>
    </submittedName>
</protein>
<dbReference type="Proteomes" id="UP000231279">
    <property type="component" value="Unassembled WGS sequence"/>
</dbReference>
<dbReference type="InterPro" id="IPR023298">
    <property type="entry name" value="ATPase_P-typ_TM_dom_sf"/>
</dbReference>
<keyword evidence="2" id="KW-0479">Metal-binding</keyword>
<evidence type="ECO:0000256" key="4">
    <source>
        <dbReference type="SAM" id="Phobius"/>
    </source>
</evidence>
<keyword evidence="7" id="KW-1185">Reference proteome</keyword>
<dbReference type="STRING" id="429701.A0A2G9HAE6"/>
<dbReference type="GO" id="GO:0046872">
    <property type="term" value="F:metal ion binding"/>
    <property type="evidence" value="ECO:0007669"/>
    <property type="project" value="UniProtKB-KW"/>
</dbReference>
<evidence type="ECO:0000259" key="5">
    <source>
        <dbReference type="Pfam" id="PF00689"/>
    </source>
</evidence>
<dbReference type="InterPro" id="IPR006068">
    <property type="entry name" value="ATPase_P-typ_cation-transptr_C"/>
</dbReference>
<reference evidence="7" key="1">
    <citation type="journal article" date="2018" name="Gigascience">
        <title>Genome assembly of the Pink Ipe (Handroanthus impetiginosus, Bignoniaceae), a highly valued, ecologically keystone Neotropical timber forest tree.</title>
        <authorList>
            <person name="Silva-Junior O.B."/>
            <person name="Grattapaglia D."/>
            <person name="Novaes E."/>
            <person name="Collevatti R.G."/>
        </authorList>
    </citation>
    <scope>NUCLEOTIDE SEQUENCE [LARGE SCALE GENOMIC DNA]</scope>
    <source>
        <strain evidence="7">cv. UFG-1</strain>
    </source>
</reference>
<organism evidence="6 7">
    <name type="scientific">Handroanthus impetiginosus</name>
    <dbReference type="NCBI Taxonomy" id="429701"/>
    <lineage>
        <taxon>Eukaryota</taxon>
        <taxon>Viridiplantae</taxon>
        <taxon>Streptophyta</taxon>
        <taxon>Embryophyta</taxon>
        <taxon>Tracheophyta</taxon>
        <taxon>Spermatophyta</taxon>
        <taxon>Magnoliopsida</taxon>
        <taxon>eudicotyledons</taxon>
        <taxon>Gunneridae</taxon>
        <taxon>Pentapetalae</taxon>
        <taxon>asterids</taxon>
        <taxon>lamiids</taxon>
        <taxon>Lamiales</taxon>
        <taxon>Bignoniaceae</taxon>
        <taxon>Crescentiina</taxon>
        <taxon>Tabebuia alliance</taxon>
        <taxon>Handroanthus</taxon>
    </lineage>
</organism>
<dbReference type="AlphaFoldDB" id="A0A2G9HAE6"/>
<accession>A0A2G9HAE6</accession>
<dbReference type="GO" id="GO:0012505">
    <property type="term" value="C:endomembrane system"/>
    <property type="evidence" value="ECO:0007669"/>
    <property type="project" value="UniProtKB-SubCell"/>
</dbReference>
<evidence type="ECO:0000313" key="6">
    <source>
        <dbReference type="EMBL" id="PIN14494.1"/>
    </source>
</evidence>
<dbReference type="EC" id="3.6.3.8" evidence="6"/>
<comment type="caution">
    <text evidence="6">The sequence shown here is derived from an EMBL/GenBank/DDBJ whole genome shotgun (WGS) entry which is preliminary data.</text>
</comment>
<dbReference type="OrthoDB" id="3352408at2759"/>
<sequence>MWRNIMAQVAYQVIAISILQFQGPAVFGDDKKDTITFVMPMFLQVFNMINTRKIEEKNIFSGSAVVHLILAHYVDFVGLDWKQWILCIGISLVCWPVSFAVKFVPVGFFVSPFMLVHHKLEGMLRPL</sequence>
<dbReference type="GO" id="GO:0016787">
    <property type="term" value="F:hydrolase activity"/>
    <property type="evidence" value="ECO:0007669"/>
    <property type="project" value="UniProtKB-KW"/>
</dbReference>
<dbReference type="Pfam" id="PF00689">
    <property type="entry name" value="Cation_ATPase_C"/>
    <property type="match status" value="1"/>
</dbReference>
<dbReference type="EMBL" id="NKXS01002270">
    <property type="protein sequence ID" value="PIN14494.1"/>
    <property type="molecule type" value="Genomic_DNA"/>
</dbReference>
<evidence type="ECO:0000256" key="1">
    <source>
        <dbReference type="ARBA" id="ARBA00004127"/>
    </source>
</evidence>
<keyword evidence="4" id="KW-1133">Transmembrane helix</keyword>
<dbReference type="GO" id="GO:0005886">
    <property type="term" value="C:plasma membrane"/>
    <property type="evidence" value="ECO:0007669"/>
    <property type="project" value="TreeGrafter"/>
</dbReference>
<dbReference type="SUPFAM" id="SSF81665">
    <property type="entry name" value="Calcium ATPase, transmembrane domain M"/>
    <property type="match status" value="1"/>
</dbReference>
<keyword evidence="4" id="KW-0812">Transmembrane</keyword>
<keyword evidence="4" id="KW-0472">Membrane</keyword>
<feature type="transmembrane region" description="Helical" evidence="4">
    <location>
        <begin position="83"/>
        <end position="116"/>
    </location>
</feature>
<gene>
    <name evidence="6" type="ORF">CDL12_12879</name>
</gene>
<evidence type="ECO:0000313" key="7">
    <source>
        <dbReference type="Proteomes" id="UP000231279"/>
    </source>
</evidence>